<reference evidence="2" key="1">
    <citation type="submission" date="2023-02" db="EMBL/GenBank/DDBJ databases">
        <title>NDM-1 &amp; ACT-7 co producing ST 133 Enterobacter.</title>
        <authorList>
            <person name="Halder G."/>
            <person name="Chaudhuri B."/>
            <person name="Dutta S."/>
        </authorList>
    </citation>
    <scope>NUCLEOTIDE SEQUENCE</scope>
    <source>
        <strain evidence="2">PEER 323</strain>
    </source>
</reference>
<evidence type="ECO:0000313" key="2">
    <source>
        <dbReference type="EMBL" id="MDS0021630.1"/>
    </source>
</evidence>
<sequence length="318" mass="35897">MSLNNEDEKRVTEDASKLTDGAKKISGERRVISLMARNPGLINIMEMFLWFYVSFLTFMIYKSPGIDTVPSETSAFSMFLNMSAGVKALVLGLIPLAFTMVYRISPIQMILRRALSINDEVRITSVALGVVNDEPQKSKSDLAEGYLSNLVVSSARLSKDIYSRGSLYLLFGVIFSIVGLVFFYSQVHVSDSLSTVVNIPKSNSFVNELVYLAPKFGILFFIELISFFFLKQYRVTMDEFRYYEAIKRSREETLAVVKLLSVNSENVDYMAVLDRLKFSSNVGRLESGQTTELLEARRFDKDELDFLAKIAEVVAKKG</sequence>
<keyword evidence="1" id="KW-1133">Transmembrane helix</keyword>
<dbReference type="AlphaFoldDB" id="A0AAE4EBG8"/>
<keyword evidence="1" id="KW-0812">Transmembrane</keyword>
<proteinExistence type="predicted"/>
<protein>
    <submittedName>
        <fullName evidence="2">Uncharacterized protein</fullName>
    </submittedName>
</protein>
<feature type="transmembrane region" description="Helical" evidence="1">
    <location>
        <begin position="209"/>
        <end position="230"/>
    </location>
</feature>
<feature type="transmembrane region" description="Helical" evidence="1">
    <location>
        <begin position="81"/>
        <end position="102"/>
    </location>
</feature>
<dbReference type="RefSeq" id="WP_050594989.1">
    <property type="nucleotide sequence ID" value="NZ_JARDRS010000023.1"/>
</dbReference>
<comment type="caution">
    <text evidence="2">The sequence shown here is derived from an EMBL/GenBank/DDBJ whole genome shotgun (WGS) entry which is preliminary data.</text>
</comment>
<feature type="transmembrane region" description="Helical" evidence="1">
    <location>
        <begin position="167"/>
        <end position="189"/>
    </location>
</feature>
<evidence type="ECO:0000313" key="3">
    <source>
        <dbReference type="Proteomes" id="UP001182277"/>
    </source>
</evidence>
<dbReference type="Proteomes" id="UP001182277">
    <property type="component" value="Unassembled WGS sequence"/>
</dbReference>
<evidence type="ECO:0000256" key="1">
    <source>
        <dbReference type="SAM" id="Phobius"/>
    </source>
</evidence>
<accession>A0AAE4EBG8</accession>
<feature type="transmembrane region" description="Helical" evidence="1">
    <location>
        <begin position="40"/>
        <end position="61"/>
    </location>
</feature>
<gene>
    <name evidence="2" type="ORF">PTZ61_23425</name>
</gene>
<organism evidence="2 3">
    <name type="scientific">Enterobacter hormaechei subsp. steigerwaltii</name>
    <dbReference type="NCBI Taxonomy" id="299766"/>
    <lineage>
        <taxon>Bacteria</taxon>
        <taxon>Pseudomonadati</taxon>
        <taxon>Pseudomonadota</taxon>
        <taxon>Gammaproteobacteria</taxon>
        <taxon>Enterobacterales</taxon>
        <taxon>Enterobacteriaceae</taxon>
        <taxon>Enterobacter</taxon>
        <taxon>Enterobacter cloacae complex</taxon>
    </lineage>
</organism>
<name>A0AAE4EBG8_9ENTR</name>
<dbReference type="EMBL" id="JARDRS010000023">
    <property type="protein sequence ID" value="MDS0021630.1"/>
    <property type="molecule type" value="Genomic_DNA"/>
</dbReference>
<keyword evidence="1" id="KW-0472">Membrane</keyword>